<dbReference type="PANTHER" id="PTHR46054:SF3">
    <property type="entry name" value="MATERNAL EFFECT PROTEIN STAUFEN"/>
    <property type="match status" value="1"/>
</dbReference>
<dbReference type="GO" id="GO:0032839">
    <property type="term" value="C:dendrite cytoplasm"/>
    <property type="evidence" value="ECO:0007669"/>
    <property type="project" value="GOC"/>
</dbReference>
<organism evidence="4">
    <name type="scientific">Clastoptera arizonana</name>
    <name type="common">Arizona spittle bug</name>
    <dbReference type="NCBI Taxonomy" id="38151"/>
    <lineage>
        <taxon>Eukaryota</taxon>
        <taxon>Metazoa</taxon>
        <taxon>Ecdysozoa</taxon>
        <taxon>Arthropoda</taxon>
        <taxon>Hexapoda</taxon>
        <taxon>Insecta</taxon>
        <taxon>Pterygota</taxon>
        <taxon>Neoptera</taxon>
        <taxon>Paraneoptera</taxon>
        <taxon>Hemiptera</taxon>
        <taxon>Auchenorrhyncha</taxon>
        <taxon>Cercopoidea</taxon>
        <taxon>Clastopteridae</taxon>
        <taxon>Clastoptera</taxon>
    </lineage>
</organism>
<dbReference type="EMBL" id="GEDC01011399">
    <property type="protein sequence ID" value="JAS25899.1"/>
    <property type="molecule type" value="Transcribed_RNA"/>
</dbReference>
<gene>
    <name evidence="4" type="ORF">g.42166</name>
</gene>
<feature type="domain" description="DRBM" evidence="3">
    <location>
        <begin position="133"/>
        <end position="200"/>
    </location>
</feature>
<dbReference type="Pfam" id="PF00035">
    <property type="entry name" value="dsrm"/>
    <property type="match status" value="2"/>
</dbReference>
<dbReference type="FunFam" id="3.30.160.20:FF:000007">
    <property type="entry name" value="Double-stranded RNA-binding protein Staufen homolog 1"/>
    <property type="match status" value="1"/>
</dbReference>
<dbReference type="SMART" id="SM00358">
    <property type="entry name" value="DSRM"/>
    <property type="match status" value="3"/>
</dbReference>
<dbReference type="GO" id="GO:0007281">
    <property type="term" value="P:germ cell development"/>
    <property type="evidence" value="ECO:0007669"/>
    <property type="project" value="TreeGrafter"/>
</dbReference>
<dbReference type="GO" id="GO:0010494">
    <property type="term" value="C:cytoplasmic stress granule"/>
    <property type="evidence" value="ECO:0007669"/>
    <property type="project" value="TreeGrafter"/>
</dbReference>
<reference evidence="4" key="1">
    <citation type="submission" date="2015-12" db="EMBL/GenBank/DDBJ databases">
        <title>De novo transcriptome assembly of four potential Pierce s Disease insect vectors from Arizona vineyards.</title>
        <authorList>
            <person name="Tassone E.E."/>
        </authorList>
    </citation>
    <scope>NUCLEOTIDE SEQUENCE</scope>
</reference>
<dbReference type="Gene3D" id="3.30.160.20">
    <property type="match status" value="3"/>
</dbReference>
<dbReference type="CDD" id="cd19859">
    <property type="entry name" value="DSRM_STAU_rpt3"/>
    <property type="match status" value="1"/>
</dbReference>
<accession>A0A1B6DJN0</accession>
<protein>
    <recommendedName>
        <fullName evidence="3">DRBM domain-containing protein</fullName>
    </recommendedName>
</protein>
<dbReference type="PROSITE" id="PS50137">
    <property type="entry name" value="DS_RBD"/>
    <property type="match status" value="3"/>
</dbReference>
<dbReference type="GO" id="GO:0098964">
    <property type="term" value="P:anterograde dendritic transport of messenger ribonucleoprotein complex"/>
    <property type="evidence" value="ECO:0007669"/>
    <property type="project" value="TreeGrafter"/>
</dbReference>
<dbReference type="GO" id="GO:0008298">
    <property type="term" value="P:intracellular mRNA localization"/>
    <property type="evidence" value="ECO:0007669"/>
    <property type="project" value="TreeGrafter"/>
</dbReference>
<evidence type="ECO:0000259" key="3">
    <source>
        <dbReference type="PROSITE" id="PS50137"/>
    </source>
</evidence>
<dbReference type="InterPro" id="IPR051740">
    <property type="entry name" value="DRBM-containing_protein"/>
</dbReference>
<dbReference type="GO" id="GO:0003729">
    <property type="term" value="F:mRNA binding"/>
    <property type="evidence" value="ECO:0007669"/>
    <property type="project" value="TreeGrafter"/>
</dbReference>
<evidence type="ECO:0000256" key="1">
    <source>
        <dbReference type="ARBA" id="ARBA00022884"/>
    </source>
</evidence>
<feature type="domain" description="DRBM" evidence="3">
    <location>
        <begin position="370"/>
        <end position="429"/>
    </location>
</feature>
<dbReference type="AlphaFoldDB" id="A0A1B6DJN0"/>
<feature type="domain" description="DRBM" evidence="3">
    <location>
        <begin position="305"/>
        <end position="340"/>
    </location>
</feature>
<proteinExistence type="predicted"/>
<dbReference type="GO" id="GO:0005886">
    <property type="term" value="C:plasma membrane"/>
    <property type="evidence" value="ECO:0007669"/>
    <property type="project" value="TreeGrafter"/>
</dbReference>
<name>A0A1B6DJN0_9HEMI</name>
<dbReference type="GO" id="GO:0035418">
    <property type="term" value="P:protein localization to synapse"/>
    <property type="evidence" value="ECO:0007669"/>
    <property type="project" value="TreeGrafter"/>
</dbReference>
<keyword evidence="1 2" id="KW-0694">RNA-binding</keyword>
<dbReference type="InterPro" id="IPR014720">
    <property type="entry name" value="dsRBD_dom"/>
</dbReference>
<dbReference type="SUPFAM" id="SSF54768">
    <property type="entry name" value="dsRNA-binding domain-like"/>
    <property type="match status" value="3"/>
</dbReference>
<sequence>MLENQTARMVDHRESGNRMGPTIQITQDIHVGRKMVSAGMSLKILLLISCLSYSEGYLYNEPLFIDVDAIFGDAFCIEGTISVLQGEGPMIATVEAPVRTTGSEVRNEIQNATDNIKHGIVDNPDLSNIKEKTPMCLVNELARFNKIQHQYKLTNEQGRAHEKRFTVTLNLGDETYSAEGASIKKTQHLAASNALKSTSYRHPPPKAFKNQRLGKSNITPTVELNALAMKRGEPTVYTFIELPPVPMPQNNYAFQRGMYTQVRLPFQPFYTYDYSRRNMTSYKPTIQPVCQQQQQRFFRNKPPLYKVTVKVGEREFYGEGYTAQAAKHDAASKALDTLRSLPVEENNVNLGSSPDMAATIEADSASELKSPISLVHELALKRNLNVNFEVVSEKGPPHMRTFITRCTVGDKFESKGEGIGKKLSKKIAA</sequence>
<evidence type="ECO:0000313" key="4">
    <source>
        <dbReference type="EMBL" id="JAS25899.1"/>
    </source>
</evidence>
<dbReference type="PANTHER" id="PTHR46054">
    <property type="entry name" value="MATERNAL EFFECT PROTEIN STAUFEN"/>
    <property type="match status" value="1"/>
</dbReference>
<dbReference type="GO" id="GO:0010468">
    <property type="term" value="P:regulation of gene expression"/>
    <property type="evidence" value="ECO:0007669"/>
    <property type="project" value="UniProtKB-ARBA"/>
</dbReference>
<evidence type="ECO:0000256" key="2">
    <source>
        <dbReference type="PROSITE-ProRule" id="PRU00266"/>
    </source>
</evidence>
<dbReference type="GO" id="GO:0043025">
    <property type="term" value="C:neuronal cell body"/>
    <property type="evidence" value="ECO:0007669"/>
    <property type="project" value="TreeGrafter"/>
</dbReference>
<feature type="non-terminal residue" evidence="4">
    <location>
        <position position="429"/>
    </location>
</feature>
<dbReference type="GO" id="GO:0003725">
    <property type="term" value="F:double-stranded RNA binding"/>
    <property type="evidence" value="ECO:0007669"/>
    <property type="project" value="TreeGrafter"/>
</dbReference>